<dbReference type="Pfam" id="PF00038">
    <property type="entry name" value="Filament"/>
    <property type="match status" value="1"/>
</dbReference>
<feature type="compositionally biased region" description="Basic and acidic residues" evidence="21">
    <location>
        <begin position="494"/>
        <end position="506"/>
    </location>
</feature>
<feature type="region of interest" description="Disordered" evidence="21">
    <location>
        <begin position="397"/>
        <end position="423"/>
    </location>
</feature>
<keyword evidence="5" id="KW-0963">Cytoplasm</keyword>
<feature type="compositionally biased region" description="Acidic residues" evidence="21">
    <location>
        <begin position="683"/>
        <end position="703"/>
    </location>
</feature>
<feature type="compositionally biased region" description="Acidic residues" evidence="21">
    <location>
        <begin position="588"/>
        <end position="598"/>
    </location>
</feature>
<evidence type="ECO:0000256" key="20">
    <source>
        <dbReference type="SAM" id="Coils"/>
    </source>
</evidence>
<keyword evidence="6" id="KW-0597">Phosphoprotein</keyword>
<dbReference type="InterPro" id="IPR050405">
    <property type="entry name" value="Intermediate_filament"/>
</dbReference>
<accession>V9KFE0</accession>
<evidence type="ECO:0000313" key="23">
    <source>
        <dbReference type="EMBL" id="AFO96716.1"/>
    </source>
</evidence>
<evidence type="ECO:0000256" key="17">
    <source>
        <dbReference type="ARBA" id="ARBA00046768"/>
    </source>
</evidence>
<comment type="subunit">
    <text evidence="17">Forms heterodimers with NEFL; which can further hetero-oligomerize (in vitro). Forms heterodimers with INA (in vitro).</text>
</comment>
<evidence type="ECO:0000256" key="19">
    <source>
        <dbReference type="RuleBase" id="RU000685"/>
    </source>
</evidence>
<dbReference type="InterPro" id="IPR006821">
    <property type="entry name" value="Intermed_filament_DNA-bd"/>
</dbReference>
<dbReference type="GO" id="GO:0005200">
    <property type="term" value="F:structural constituent of cytoskeleton"/>
    <property type="evidence" value="ECO:0007669"/>
    <property type="project" value="TreeGrafter"/>
</dbReference>
<dbReference type="InterPro" id="IPR018039">
    <property type="entry name" value="IF_conserved"/>
</dbReference>
<feature type="compositionally biased region" description="Polar residues" evidence="21">
    <location>
        <begin position="24"/>
        <end position="41"/>
    </location>
</feature>
<comment type="subcellular location">
    <subcellularLocation>
        <location evidence="2">Cell projection</location>
        <location evidence="2">Axon</location>
    </subcellularLocation>
    <subcellularLocation>
        <location evidence="1">Cytoplasm</location>
        <location evidence="1">Cytoskeleton</location>
    </subcellularLocation>
</comment>
<evidence type="ECO:0000256" key="6">
    <source>
        <dbReference type="ARBA" id="ARBA00022553"/>
    </source>
</evidence>
<dbReference type="GO" id="GO:0005882">
    <property type="term" value="C:intermediate filament"/>
    <property type="evidence" value="ECO:0007669"/>
    <property type="project" value="UniProtKB-KW"/>
</dbReference>
<feature type="compositionally biased region" description="Basic and acidic residues" evidence="21">
    <location>
        <begin position="599"/>
        <end position="621"/>
    </location>
</feature>
<feature type="coiled-coil region" evidence="20">
    <location>
        <begin position="277"/>
        <end position="364"/>
    </location>
</feature>
<dbReference type="GO" id="GO:0005737">
    <property type="term" value="C:cytoplasm"/>
    <property type="evidence" value="ECO:0007669"/>
    <property type="project" value="TreeGrafter"/>
</dbReference>
<keyword evidence="7 19" id="KW-0403">Intermediate filament</keyword>
<evidence type="ECO:0000256" key="10">
    <source>
        <dbReference type="ARBA" id="ARBA00023180"/>
    </source>
</evidence>
<evidence type="ECO:0000256" key="9">
    <source>
        <dbReference type="ARBA" id="ARBA00023054"/>
    </source>
</evidence>
<evidence type="ECO:0000259" key="22">
    <source>
        <dbReference type="PROSITE" id="PS51842"/>
    </source>
</evidence>
<dbReference type="PANTHER" id="PTHR45652">
    <property type="entry name" value="GLIAL FIBRILLARY ACIDIC PROTEIN"/>
    <property type="match status" value="1"/>
</dbReference>
<keyword evidence="4" id="KW-0488">Methylation</keyword>
<evidence type="ECO:0000256" key="1">
    <source>
        <dbReference type="ARBA" id="ARBA00004245"/>
    </source>
</evidence>
<dbReference type="Gene3D" id="1.20.5.170">
    <property type="match status" value="1"/>
</dbReference>
<dbReference type="Gene3D" id="1.20.5.500">
    <property type="entry name" value="Single helix bin"/>
    <property type="match status" value="1"/>
</dbReference>
<feature type="region of interest" description="Disordered" evidence="21">
    <location>
        <begin position="1"/>
        <end position="41"/>
    </location>
</feature>
<feature type="compositionally biased region" description="Basic and acidic residues" evidence="21">
    <location>
        <begin position="568"/>
        <end position="583"/>
    </location>
</feature>
<keyword evidence="8" id="KW-0007">Acetylation</keyword>
<dbReference type="Gene3D" id="1.20.5.1160">
    <property type="entry name" value="Vasodilator-stimulated phosphoprotein"/>
    <property type="match status" value="1"/>
</dbReference>
<evidence type="ECO:0000256" key="7">
    <source>
        <dbReference type="ARBA" id="ARBA00022754"/>
    </source>
</evidence>
<reference evidence="23" key="1">
    <citation type="journal article" date="2014" name="Nature">
        <title>Elephant shark genome provides unique insights into gnathostome evolution.</title>
        <authorList>
            <consortium name="International Elephant Shark Genome Sequencing Consortium"/>
            <person name="Venkatesh B."/>
            <person name="Lee A.P."/>
            <person name="Ravi V."/>
            <person name="Maurya A.K."/>
            <person name="Lian M.M."/>
            <person name="Swann J.B."/>
            <person name="Ohta Y."/>
            <person name="Flajnik M.F."/>
            <person name="Sutoh Y."/>
            <person name="Kasahara M."/>
            <person name="Hoon S."/>
            <person name="Gangu V."/>
            <person name="Roy S.W."/>
            <person name="Irimia M."/>
            <person name="Korzh V."/>
            <person name="Kondrychyn I."/>
            <person name="Lim Z.W."/>
            <person name="Tay B.H."/>
            <person name="Tohari S."/>
            <person name="Kong K.W."/>
            <person name="Ho S."/>
            <person name="Lorente-Galdos B."/>
            <person name="Quilez J."/>
            <person name="Marques-Bonet T."/>
            <person name="Raney B.J."/>
            <person name="Ingham P.W."/>
            <person name="Tay A."/>
            <person name="Hillier L.W."/>
            <person name="Minx P."/>
            <person name="Boehm T."/>
            <person name="Wilson R.K."/>
            <person name="Brenner S."/>
            <person name="Warren W.C."/>
        </authorList>
    </citation>
    <scope>NUCLEOTIDE SEQUENCE</scope>
    <source>
        <tissue evidence="23">Brain</tissue>
    </source>
</reference>
<proteinExistence type="evidence at transcript level"/>
<feature type="compositionally biased region" description="Polar residues" evidence="21">
    <location>
        <begin position="397"/>
        <end position="409"/>
    </location>
</feature>
<dbReference type="InterPro" id="IPR002957">
    <property type="entry name" value="Keratin_I"/>
</dbReference>
<dbReference type="FunFam" id="1.20.5.500:FF:000001">
    <property type="entry name" value="Type II keratin 23"/>
    <property type="match status" value="1"/>
</dbReference>
<feature type="coiled-coil region" evidence="20">
    <location>
        <begin position="86"/>
        <end position="218"/>
    </location>
</feature>
<dbReference type="PROSITE" id="PS00226">
    <property type="entry name" value="IF_ROD_1"/>
    <property type="match status" value="1"/>
</dbReference>
<dbReference type="SUPFAM" id="SSF64593">
    <property type="entry name" value="Intermediate filament protein, coiled coil region"/>
    <property type="match status" value="2"/>
</dbReference>
<keyword evidence="11" id="KW-0206">Cytoskeleton</keyword>
<evidence type="ECO:0000256" key="5">
    <source>
        <dbReference type="ARBA" id="ARBA00022490"/>
    </source>
</evidence>
<feature type="domain" description="IF rod" evidence="22">
    <location>
        <begin position="82"/>
        <end position="393"/>
    </location>
</feature>
<feature type="compositionally biased region" description="Acidic residues" evidence="21">
    <location>
        <begin position="521"/>
        <end position="541"/>
    </location>
</feature>
<dbReference type="GO" id="GO:0033693">
    <property type="term" value="P:neurofilament bundle assembly"/>
    <property type="evidence" value="ECO:0007669"/>
    <property type="project" value="TreeGrafter"/>
</dbReference>
<evidence type="ECO:0000256" key="15">
    <source>
        <dbReference type="ARBA" id="ARBA00033124"/>
    </source>
</evidence>
<protein>
    <recommendedName>
        <fullName evidence="3">Neurofilament medium polypeptide</fullName>
    </recommendedName>
    <alternativeName>
        <fullName evidence="13">160 kDa neurofilament protein</fullName>
    </alternativeName>
    <alternativeName>
        <fullName evidence="15">Neurofilament 3</fullName>
    </alternativeName>
    <alternativeName>
        <fullName evidence="14">Neurofilament triplet M protein</fullName>
    </alternativeName>
</protein>
<evidence type="ECO:0000256" key="18">
    <source>
        <dbReference type="ARBA" id="ARBA00061646"/>
    </source>
</evidence>
<keyword evidence="10" id="KW-0325">Glycoprotein</keyword>
<feature type="region of interest" description="Disordered" evidence="21">
    <location>
        <begin position="464"/>
        <end position="716"/>
    </location>
</feature>
<dbReference type="InterPro" id="IPR039008">
    <property type="entry name" value="IF_rod_dom"/>
</dbReference>
<dbReference type="AlphaFoldDB" id="V9KFE0"/>
<dbReference type="GO" id="GO:0030424">
    <property type="term" value="C:axon"/>
    <property type="evidence" value="ECO:0007669"/>
    <property type="project" value="UniProtKB-SubCell"/>
</dbReference>
<evidence type="ECO:0000256" key="14">
    <source>
        <dbReference type="ARBA" id="ARBA00032778"/>
    </source>
</evidence>
<dbReference type="PROSITE" id="PS51842">
    <property type="entry name" value="IF_ROD_2"/>
    <property type="match status" value="1"/>
</dbReference>
<keyword evidence="9 20" id="KW-0175">Coiled coil</keyword>
<evidence type="ECO:0000256" key="11">
    <source>
        <dbReference type="ARBA" id="ARBA00023212"/>
    </source>
</evidence>
<dbReference type="FunFam" id="1.20.5.1160:FF:000001">
    <property type="entry name" value="Keratin type II"/>
    <property type="match status" value="1"/>
</dbReference>
<organism evidence="23">
    <name type="scientific">Callorhinchus milii</name>
    <name type="common">Ghost shark</name>
    <dbReference type="NCBI Taxonomy" id="7868"/>
    <lineage>
        <taxon>Eukaryota</taxon>
        <taxon>Metazoa</taxon>
        <taxon>Chordata</taxon>
        <taxon>Craniata</taxon>
        <taxon>Vertebrata</taxon>
        <taxon>Chondrichthyes</taxon>
        <taxon>Holocephali</taxon>
        <taxon>Chimaeriformes</taxon>
        <taxon>Callorhinchidae</taxon>
        <taxon>Callorhinchus</taxon>
    </lineage>
</organism>
<sequence>MSYILEPSYRRSETRSYTRTSHTPSSSGFRSQSWTRNPPNAVSSYRRLTNLSAPRAYSSSDSLDFSQSSALNGDYKITRSNEKEMLQGLNDRFAGYIDKVHSLEQQNKSLEGEIQAHRQRQVTRGQLGEVYDQELRELRSLIEQVNHEKAQFQLDSDHLEDDIQRLKERFEEEARLRDETEGMVRLLKKETDESMMIKMELEKKAQSLQDEVGFLRNNHEEEVGDLLAQVQSSQITVERKDYLKADLSSALKEIRSQLEGHSAKSAQETEDWFRSRYSKLNQAAEVNKEAIRSAREEIGEYRRQLQSKNIELESARGTKESLERQLTDMEDRHNTDVSNYQETIQQLENELRGTKWEMARHLREYQDLLNVKMALDIEIAAYRKLLEGEESRYTFSGSISGPTFSSYRQPTPPSAPSKLQKTKELPKLKVQHKFVEEIIEVEDEKMELDDLDLAEAAQELAAELSVGKNQQEEEAGSEEKAGVVEETIVAAVKADVRAEPEAKSEGEAEEEEEGGRKVEEQEAEEEEKEGDDGGDEDEKEGGEDKGKSEDEEEAGGKAQGTDAEAQIVEEKIESVKASKEEKTPPQVAEDEGESEEGGEEGKTKEEGKEEKESGEDAGKESEEVDASEDQTKAGEEPAPETKPEKVGGEAAEEKSEEEKVKEEVKPKDKETVINGTAKGEVEGATEEKEEERGEGDDGDDEEGDKVLVNGVDESPSKEDAFAVNGARDTLFETKTISRIVDGAADGVTQERETISVDGGVTKHIREYVTVTQTVEEGEDVVQETTVSTKTVAKVSRTMITKEESD</sequence>
<feature type="compositionally biased region" description="Basic and acidic residues" evidence="21">
    <location>
        <begin position="629"/>
        <end position="671"/>
    </location>
</feature>
<evidence type="ECO:0000256" key="4">
    <source>
        <dbReference type="ARBA" id="ARBA00022481"/>
    </source>
</evidence>
<comment type="similarity">
    <text evidence="18 19">Belongs to the intermediate filament family.</text>
</comment>
<evidence type="ECO:0000256" key="13">
    <source>
        <dbReference type="ARBA" id="ARBA00030258"/>
    </source>
</evidence>
<evidence type="ECO:0000256" key="12">
    <source>
        <dbReference type="ARBA" id="ARBA00023273"/>
    </source>
</evidence>
<evidence type="ECO:0000256" key="3">
    <source>
        <dbReference type="ARBA" id="ARBA00015894"/>
    </source>
</evidence>
<evidence type="ECO:0000256" key="2">
    <source>
        <dbReference type="ARBA" id="ARBA00004489"/>
    </source>
</evidence>
<keyword evidence="12" id="KW-0966">Cell projection</keyword>
<dbReference type="FunFam" id="1.20.5.170:FF:000002">
    <property type="entry name" value="Type I keratin KA11"/>
    <property type="match status" value="1"/>
</dbReference>
<dbReference type="PRINTS" id="PR01248">
    <property type="entry name" value="TYPE1KERATIN"/>
</dbReference>
<evidence type="ECO:0000256" key="16">
    <source>
        <dbReference type="ARBA" id="ARBA00046027"/>
    </source>
</evidence>
<dbReference type="PANTHER" id="PTHR45652:SF3">
    <property type="entry name" value="NEUROFILAMENT MEDIUM POLYPEPTIDE"/>
    <property type="match status" value="1"/>
</dbReference>
<evidence type="ECO:0000256" key="21">
    <source>
        <dbReference type="SAM" id="MobiDB-lite"/>
    </source>
</evidence>
<evidence type="ECO:0000256" key="8">
    <source>
        <dbReference type="ARBA" id="ARBA00022990"/>
    </source>
</evidence>
<comment type="function">
    <text evidence="16">Neurofilaments usually contain three intermediate filament proteins: NEFL, NEFM, and NEFH which are involved in the maintenance of neuronal caliber. May additionally cooperate with the neuronal intermediate filament proteins PRPH and INA to form neuronal filamentous networks.</text>
</comment>
<dbReference type="SMART" id="SM01391">
    <property type="entry name" value="Filament"/>
    <property type="match status" value="1"/>
</dbReference>
<dbReference type="GO" id="GO:0099160">
    <property type="term" value="C:postsynaptic intermediate filament cytoskeleton"/>
    <property type="evidence" value="ECO:0007669"/>
    <property type="project" value="TreeGrafter"/>
</dbReference>
<dbReference type="EMBL" id="JW864199">
    <property type="protein sequence ID" value="AFO96716.1"/>
    <property type="molecule type" value="mRNA"/>
</dbReference>
<dbReference type="Pfam" id="PF04732">
    <property type="entry name" value="Filament_head"/>
    <property type="match status" value="1"/>
</dbReference>
<name>V9KFE0_CALMI</name>